<reference evidence="4" key="2">
    <citation type="submission" date="2012-11" db="EMBL/GenBank/DDBJ databases">
        <authorList>
            <person name="Kuo A."/>
            <person name="Curtis B.A."/>
            <person name="Tanifuji G."/>
            <person name="Burki F."/>
            <person name="Gruber A."/>
            <person name="Irimia M."/>
            <person name="Maruyama S."/>
            <person name="Arias M.C."/>
            <person name="Ball S.G."/>
            <person name="Gile G.H."/>
            <person name="Hirakawa Y."/>
            <person name="Hopkins J.F."/>
            <person name="Rensing S.A."/>
            <person name="Schmutz J."/>
            <person name="Symeonidi A."/>
            <person name="Elias M."/>
            <person name="Eveleigh R.J."/>
            <person name="Herman E.K."/>
            <person name="Klute M.J."/>
            <person name="Nakayama T."/>
            <person name="Obornik M."/>
            <person name="Reyes-Prieto A."/>
            <person name="Armbrust E.V."/>
            <person name="Aves S.J."/>
            <person name="Beiko R.G."/>
            <person name="Coutinho P."/>
            <person name="Dacks J.B."/>
            <person name="Durnford D.G."/>
            <person name="Fast N.M."/>
            <person name="Green B.R."/>
            <person name="Grisdale C."/>
            <person name="Hempe F."/>
            <person name="Henrissat B."/>
            <person name="Hoppner M.P."/>
            <person name="Ishida K.-I."/>
            <person name="Kim E."/>
            <person name="Koreny L."/>
            <person name="Kroth P.G."/>
            <person name="Liu Y."/>
            <person name="Malik S.-B."/>
            <person name="Maier U.G."/>
            <person name="McRose D."/>
            <person name="Mock T."/>
            <person name="Neilson J.A."/>
            <person name="Onodera N.T."/>
            <person name="Poole A.M."/>
            <person name="Pritham E.J."/>
            <person name="Richards T.A."/>
            <person name="Rocap G."/>
            <person name="Roy S.W."/>
            <person name="Sarai C."/>
            <person name="Schaack S."/>
            <person name="Shirato S."/>
            <person name="Slamovits C.H."/>
            <person name="Spencer D.F."/>
            <person name="Suzuki S."/>
            <person name="Worden A.Z."/>
            <person name="Zauner S."/>
            <person name="Barry K."/>
            <person name="Bell C."/>
            <person name="Bharti A.K."/>
            <person name="Crow J.A."/>
            <person name="Grimwood J."/>
            <person name="Kramer R."/>
            <person name="Lindquist E."/>
            <person name="Lucas S."/>
            <person name="Salamov A."/>
            <person name="McFadden G.I."/>
            <person name="Lane C.E."/>
            <person name="Keeling P.J."/>
            <person name="Gray M.W."/>
            <person name="Grigoriev I.V."/>
            <person name="Archibald J.M."/>
        </authorList>
    </citation>
    <scope>NUCLEOTIDE SEQUENCE</scope>
    <source>
        <strain evidence="4">CCMP2712</strain>
    </source>
</reference>
<dbReference type="AlphaFoldDB" id="L1JQZ6"/>
<feature type="compositionally biased region" description="Basic and acidic residues" evidence="1">
    <location>
        <begin position="78"/>
        <end position="92"/>
    </location>
</feature>
<dbReference type="EnsemblProtists" id="EKX50709">
    <property type="protein sequence ID" value="EKX50709"/>
    <property type="gene ID" value="GUITHDRAFT_151056"/>
</dbReference>
<name>L1JQZ6_GUITC</name>
<gene>
    <name evidence="2" type="ORF">GUITHDRAFT_151056</name>
</gene>
<dbReference type="KEGG" id="gtt:GUITHDRAFT_151056"/>
<evidence type="ECO:0000313" key="3">
    <source>
        <dbReference type="EnsemblProtists" id="EKX50709"/>
    </source>
</evidence>
<proteinExistence type="predicted"/>
<dbReference type="HOGENOM" id="CLU_1829010_0_0_1"/>
<dbReference type="PaxDb" id="55529-EKX50709"/>
<evidence type="ECO:0000256" key="1">
    <source>
        <dbReference type="SAM" id="MobiDB-lite"/>
    </source>
</evidence>
<reference evidence="3" key="3">
    <citation type="submission" date="2016-03" db="UniProtKB">
        <authorList>
            <consortium name="EnsemblProtists"/>
        </authorList>
    </citation>
    <scope>IDENTIFICATION</scope>
</reference>
<protein>
    <submittedName>
        <fullName evidence="2 3">Uncharacterized protein</fullName>
    </submittedName>
</protein>
<keyword evidence="4" id="KW-1185">Reference proteome</keyword>
<organism evidence="2">
    <name type="scientific">Guillardia theta (strain CCMP2712)</name>
    <name type="common">Cryptophyte</name>
    <dbReference type="NCBI Taxonomy" id="905079"/>
    <lineage>
        <taxon>Eukaryota</taxon>
        <taxon>Cryptophyceae</taxon>
        <taxon>Pyrenomonadales</taxon>
        <taxon>Geminigeraceae</taxon>
        <taxon>Guillardia</taxon>
    </lineage>
</organism>
<reference evidence="2 4" key="1">
    <citation type="journal article" date="2012" name="Nature">
        <title>Algal genomes reveal evolutionary mosaicism and the fate of nucleomorphs.</title>
        <authorList>
            <consortium name="DOE Joint Genome Institute"/>
            <person name="Curtis B.A."/>
            <person name="Tanifuji G."/>
            <person name="Burki F."/>
            <person name="Gruber A."/>
            <person name="Irimia M."/>
            <person name="Maruyama S."/>
            <person name="Arias M.C."/>
            <person name="Ball S.G."/>
            <person name="Gile G.H."/>
            <person name="Hirakawa Y."/>
            <person name="Hopkins J.F."/>
            <person name="Kuo A."/>
            <person name="Rensing S.A."/>
            <person name="Schmutz J."/>
            <person name="Symeonidi A."/>
            <person name="Elias M."/>
            <person name="Eveleigh R.J."/>
            <person name="Herman E.K."/>
            <person name="Klute M.J."/>
            <person name="Nakayama T."/>
            <person name="Obornik M."/>
            <person name="Reyes-Prieto A."/>
            <person name="Armbrust E.V."/>
            <person name="Aves S.J."/>
            <person name="Beiko R.G."/>
            <person name="Coutinho P."/>
            <person name="Dacks J.B."/>
            <person name="Durnford D.G."/>
            <person name="Fast N.M."/>
            <person name="Green B.R."/>
            <person name="Grisdale C.J."/>
            <person name="Hempel F."/>
            <person name="Henrissat B."/>
            <person name="Hoppner M.P."/>
            <person name="Ishida K."/>
            <person name="Kim E."/>
            <person name="Koreny L."/>
            <person name="Kroth P.G."/>
            <person name="Liu Y."/>
            <person name="Malik S.B."/>
            <person name="Maier U.G."/>
            <person name="McRose D."/>
            <person name="Mock T."/>
            <person name="Neilson J.A."/>
            <person name="Onodera N.T."/>
            <person name="Poole A.M."/>
            <person name="Pritham E.J."/>
            <person name="Richards T.A."/>
            <person name="Rocap G."/>
            <person name="Roy S.W."/>
            <person name="Sarai C."/>
            <person name="Schaack S."/>
            <person name="Shirato S."/>
            <person name="Slamovits C.H."/>
            <person name="Spencer D.F."/>
            <person name="Suzuki S."/>
            <person name="Worden A.Z."/>
            <person name="Zauner S."/>
            <person name="Barry K."/>
            <person name="Bell C."/>
            <person name="Bharti A.K."/>
            <person name="Crow J.A."/>
            <person name="Grimwood J."/>
            <person name="Kramer R."/>
            <person name="Lindquist E."/>
            <person name="Lucas S."/>
            <person name="Salamov A."/>
            <person name="McFadden G.I."/>
            <person name="Lane C.E."/>
            <person name="Keeling P.J."/>
            <person name="Gray M.W."/>
            <person name="Grigoriev I.V."/>
            <person name="Archibald J.M."/>
        </authorList>
    </citation>
    <scope>NUCLEOTIDE SEQUENCE</scope>
    <source>
        <strain evidence="2 4">CCMP2712</strain>
    </source>
</reference>
<dbReference type="GeneID" id="17307689"/>
<sequence>MAAAHARGKKMSKVELYFYEELCASGGVELANEWLSMNKKRSSGSSGAASPFATSNSRPTSRADSFDSSPGAPSMPRSKSEPDTFVLKDKAQGKKDGELLELVSAAQKEDLSYAEMERRAGSRAGLMYTDAAHLLNDYSHR</sequence>
<feature type="compositionally biased region" description="Polar residues" evidence="1">
    <location>
        <begin position="52"/>
        <end position="68"/>
    </location>
</feature>
<dbReference type="Proteomes" id="UP000011087">
    <property type="component" value="Unassembled WGS sequence"/>
</dbReference>
<dbReference type="RefSeq" id="XP_005837689.1">
    <property type="nucleotide sequence ID" value="XM_005837632.1"/>
</dbReference>
<feature type="region of interest" description="Disordered" evidence="1">
    <location>
        <begin position="39"/>
        <end position="92"/>
    </location>
</feature>
<evidence type="ECO:0000313" key="4">
    <source>
        <dbReference type="Proteomes" id="UP000011087"/>
    </source>
</evidence>
<dbReference type="EMBL" id="JH992977">
    <property type="protein sequence ID" value="EKX50709.1"/>
    <property type="molecule type" value="Genomic_DNA"/>
</dbReference>
<accession>L1JQZ6</accession>
<evidence type="ECO:0000313" key="2">
    <source>
        <dbReference type="EMBL" id="EKX50709.1"/>
    </source>
</evidence>